<reference evidence="1 2" key="1">
    <citation type="journal article" date="2016" name="Nat. Commun.">
        <title>Thousands of microbial genomes shed light on interconnected biogeochemical processes in an aquifer system.</title>
        <authorList>
            <person name="Anantharaman K."/>
            <person name="Brown C.T."/>
            <person name="Hug L.A."/>
            <person name="Sharon I."/>
            <person name="Castelle C.J."/>
            <person name="Probst A.J."/>
            <person name="Thomas B.C."/>
            <person name="Singh A."/>
            <person name="Wilkins M.J."/>
            <person name="Karaoz U."/>
            <person name="Brodie E.L."/>
            <person name="Williams K.H."/>
            <person name="Hubbard S.S."/>
            <person name="Banfield J.F."/>
        </authorList>
    </citation>
    <scope>NUCLEOTIDE SEQUENCE [LARGE SCALE GENOMIC DNA]</scope>
</reference>
<name>A0A1G2LUV8_9BACT</name>
<dbReference type="PRINTS" id="PR00834">
    <property type="entry name" value="PROTEASES2C"/>
</dbReference>
<dbReference type="PANTHER" id="PTHR22939">
    <property type="entry name" value="SERINE PROTEASE FAMILY S1C HTRA-RELATED"/>
    <property type="match status" value="1"/>
</dbReference>
<dbReference type="AlphaFoldDB" id="A0A1G2LUV8"/>
<dbReference type="PANTHER" id="PTHR22939:SF129">
    <property type="entry name" value="SERINE PROTEASE HTRA2, MITOCHONDRIAL"/>
    <property type="match status" value="1"/>
</dbReference>
<dbReference type="SUPFAM" id="SSF50494">
    <property type="entry name" value="Trypsin-like serine proteases"/>
    <property type="match status" value="1"/>
</dbReference>
<accession>A0A1G2LUV8</accession>
<dbReference type="GO" id="GO:0006508">
    <property type="term" value="P:proteolysis"/>
    <property type="evidence" value="ECO:0007669"/>
    <property type="project" value="InterPro"/>
</dbReference>
<evidence type="ECO:0008006" key="3">
    <source>
        <dbReference type="Google" id="ProtNLM"/>
    </source>
</evidence>
<evidence type="ECO:0000313" key="1">
    <source>
        <dbReference type="EMBL" id="OHA15387.1"/>
    </source>
</evidence>
<gene>
    <name evidence="1" type="ORF">A3A10_00500</name>
</gene>
<sequence>MNILTTKLALIILGGLILISGGVVAYKTLDLPEITSKQKVLSNTEIVAEVKPATVYIETTEGVGSGMIIDAKGYILTNAHVVAGVSTAKVKLSDGQLYSAEVKGRDEIIDIAILKISGQNFPFVKFGDSDVIAQGNNVFTLGYPFGLEGDVSFKEGTISRRISDGDVTYLETSAEIHPGNSGGPLVNHFGEVVGINSAGFGESIEGVTIGETIKLAIPINVAKGLISDLKNGREILVETKPKTTASQQKPSQPSAPQQNISRITAQIIEFEDILEGKIVNADINCTAFVTWNNLNAVDPSLLPTTLPGGKEKYEKMCMDAYAPLIFLRNKMVAESEVQNLRRILTAYIDSVQALAMYALDGGYSAQIIDKHSADFDLYRLEAREELLRLQRQYNVKSQYQ</sequence>
<evidence type="ECO:0000313" key="2">
    <source>
        <dbReference type="Proteomes" id="UP000178116"/>
    </source>
</evidence>
<dbReference type="InterPro" id="IPR001940">
    <property type="entry name" value="Peptidase_S1C"/>
</dbReference>
<dbReference type="Gene3D" id="2.40.10.120">
    <property type="match status" value="1"/>
</dbReference>
<protein>
    <recommendedName>
        <fullName evidence="3">Serine protease</fullName>
    </recommendedName>
</protein>
<dbReference type="InterPro" id="IPR009003">
    <property type="entry name" value="Peptidase_S1_PA"/>
</dbReference>
<dbReference type="Proteomes" id="UP000178116">
    <property type="component" value="Unassembled WGS sequence"/>
</dbReference>
<organism evidence="1 2">
    <name type="scientific">Candidatus Tagabacteria bacterium RIFCSPLOWO2_01_FULL_42_9</name>
    <dbReference type="NCBI Taxonomy" id="1802296"/>
    <lineage>
        <taxon>Bacteria</taxon>
        <taxon>Candidatus Tagaibacteriota</taxon>
    </lineage>
</organism>
<dbReference type="GO" id="GO:0004252">
    <property type="term" value="F:serine-type endopeptidase activity"/>
    <property type="evidence" value="ECO:0007669"/>
    <property type="project" value="InterPro"/>
</dbReference>
<proteinExistence type="predicted"/>
<comment type="caution">
    <text evidence="1">The sequence shown here is derived from an EMBL/GenBank/DDBJ whole genome shotgun (WGS) entry which is preliminary data.</text>
</comment>
<dbReference type="EMBL" id="MHRA01000022">
    <property type="protein sequence ID" value="OHA15387.1"/>
    <property type="molecule type" value="Genomic_DNA"/>
</dbReference>
<dbReference type="Pfam" id="PF13365">
    <property type="entry name" value="Trypsin_2"/>
    <property type="match status" value="1"/>
</dbReference>